<reference evidence="1" key="2">
    <citation type="journal article" date="2022" name="New Phytol.">
        <title>Evolutionary transition to the ectomycorrhizal habit in the genomes of a hyperdiverse lineage of mushroom-forming fungi.</title>
        <authorList>
            <person name="Looney B."/>
            <person name="Miyauchi S."/>
            <person name="Morin E."/>
            <person name="Drula E."/>
            <person name="Courty P.E."/>
            <person name="Kohler A."/>
            <person name="Kuo A."/>
            <person name="LaButti K."/>
            <person name="Pangilinan J."/>
            <person name="Lipzen A."/>
            <person name="Riley R."/>
            <person name="Andreopoulos W."/>
            <person name="He G."/>
            <person name="Johnson J."/>
            <person name="Nolan M."/>
            <person name="Tritt A."/>
            <person name="Barry K.W."/>
            <person name="Grigoriev I.V."/>
            <person name="Nagy L.G."/>
            <person name="Hibbett D."/>
            <person name="Henrissat B."/>
            <person name="Matheny P.B."/>
            <person name="Labbe J."/>
            <person name="Martin F.M."/>
        </authorList>
    </citation>
    <scope>NUCLEOTIDE SEQUENCE</scope>
    <source>
        <strain evidence="1">EC-137</strain>
    </source>
</reference>
<accession>A0ACB8QAJ6</accession>
<gene>
    <name evidence="1" type="ORF">K488DRAFT_73896</name>
</gene>
<comment type="caution">
    <text evidence="1">The sequence shown here is derived from an EMBL/GenBank/DDBJ whole genome shotgun (WGS) entry which is preliminary data.</text>
</comment>
<name>A0ACB8QAJ6_9AGAM</name>
<protein>
    <submittedName>
        <fullName evidence="1">Uncharacterized protein</fullName>
    </submittedName>
</protein>
<dbReference type="Proteomes" id="UP000814128">
    <property type="component" value="Unassembled WGS sequence"/>
</dbReference>
<dbReference type="EMBL" id="MU273769">
    <property type="protein sequence ID" value="KAI0028281.1"/>
    <property type="molecule type" value="Genomic_DNA"/>
</dbReference>
<evidence type="ECO:0000313" key="1">
    <source>
        <dbReference type="EMBL" id="KAI0028281.1"/>
    </source>
</evidence>
<sequence>MTPFQGAGASQAIEDAFLLASLLASSRTTRSTAPRALQLYSQVRQPAAARVATLSRNNGLLFSLHGGPGNLADIARRIQRNFDEAQEGDPLVEVRRVVDMFESS</sequence>
<keyword evidence="2" id="KW-1185">Reference proteome</keyword>
<reference evidence="1" key="1">
    <citation type="submission" date="2021-02" db="EMBL/GenBank/DDBJ databases">
        <authorList>
            <consortium name="DOE Joint Genome Institute"/>
            <person name="Ahrendt S."/>
            <person name="Looney B.P."/>
            <person name="Miyauchi S."/>
            <person name="Morin E."/>
            <person name="Drula E."/>
            <person name="Courty P.E."/>
            <person name="Chicoki N."/>
            <person name="Fauchery L."/>
            <person name="Kohler A."/>
            <person name="Kuo A."/>
            <person name="Labutti K."/>
            <person name="Pangilinan J."/>
            <person name="Lipzen A."/>
            <person name="Riley R."/>
            <person name="Andreopoulos W."/>
            <person name="He G."/>
            <person name="Johnson J."/>
            <person name="Barry K.W."/>
            <person name="Grigoriev I.V."/>
            <person name="Nagy L."/>
            <person name="Hibbett D."/>
            <person name="Henrissat B."/>
            <person name="Matheny P.B."/>
            <person name="Labbe J."/>
            <person name="Martin F."/>
        </authorList>
    </citation>
    <scope>NUCLEOTIDE SEQUENCE</scope>
    <source>
        <strain evidence="1">EC-137</strain>
    </source>
</reference>
<proteinExistence type="predicted"/>
<organism evidence="1 2">
    <name type="scientific">Vararia minispora EC-137</name>
    <dbReference type="NCBI Taxonomy" id="1314806"/>
    <lineage>
        <taxon>Eukaryota</taxon>
        <taxon>Fungi</taxon>
        <taxon>Dikarya</taxon>
        <taxon>Basidiomycota</taxon>
        <taxon>Agaricomycotina</taxon>
        <taxon>Agaricomycetes</taxon>
        <taxon>Russulales</taxon>
        <taxon>Lachnocladiaceae</taxon>
        <taxon>Vararia</taxon>
    </lineage>
</organism>
<evidence type="ECO:0000313" key="2">
    <source>
        <dbReference type="Proteomes" id="UP000814128"/>
    </source>
</evidence>